<proteinExistence type="predicted"/>
<dbReference type="Proteomes" id="UP001144978">
    <property type="component" value="Unassembled WGS sequence"/>
</dbReference>
<evidence type="ECO:0000313" key="2">
    <source>
        <dbReference type="Proteomes" id="UP001144978"/>
    </source>
</evidence>
<comment type="caution">
    <text evidence="1">The sequence shown here is derived from an EMBL/GenBank/DDBJ whole genome shotgun (WGS) entry which is preliminary data.</text>
</comment>
<name>A0ACC1PFF0_9APHY</name>
<reference evidence="1" key="1">
    <citation type="submission" date="2022-08" db="EMBL/GenBank/DDBJ databases">
        <title>Genome Sequence of Pycnoporus sanguineus.</title>
        <authorList>
            <person name="Buettner E."/>
        </authorList>
    </citation>
    <scope>NUCLEOTIDE SEQUENCE</scope>
    <source>
        <strain evidence="1">CG-C14</strain>
    </source>
</reference>
<organism evidence="1 2">
    <name type="scientific">Trametes sanguinea</name>
    <dbReference type="NCBI Taxonomy" id="158606"/>
    <lineage>
        <taxon>Eukaryota</taxon>
        <taxon>Fungi</taxon>
        <taxon>Dikarya</taxon>
        <taxon>Basidiomycota</taxon>
        <taxon>Agaricomycotina</taxon>
        <taxon>Agaricomycetes</taxon>
        <taxon>Polyporales</taxon>
        <taxon>Polyporaceae</taxon>
        <taxon>Trametes</taxon>
    </lineage>
</organism>
<evidence type="ECO:0000313" key="1">
    <source>
        <dbReference type="EMBL" id="KAJ2990381.1"/>
    </source>
</evidence>
<dbReference type="EMBL" id="JANSHE010002639">
    <property type="protein sequence ID" value="KAJ2990381.1"/>
    <property type="molecule type" value="Genomic_DNA"/>
</dbReference>
<protein>
    <submittedName>
        <fullName evidence="1">Uncharacterized protein</fullName>
    </submittedName>
</protein>
<sequence>MPVAAGSTASSSLPTIHASIIVMSDCGDPINHFLDQLERLRKAQTEALAAMESAGIEVQDVPQSNTVFNGTTVFDFEIGAEDMARIDALDKGKEGAITWNPVDVD</sequence>
<gene>
    <name evidence="1" type="ORF">NUW54_g8484</name>
</gene>
<keyword evidence="2" id="KW-1185">Reference proteome</keyword>
<accession>A0ACC1PFF0</accession>